<dbReference type="PANTHER" id="PTHR12243">
    <property type="entry name" value="MADF DOMAIN TRANSCRIPTION FACTOR"/>
    <property type="match status" value="1"/>
</dbReference>
<feature type="compositionally biased region" description="Low complexity" evidence="2">
    <location>
        <begin position="121"/>
        <end position="132"/>
    </location>
</feature>
<dbReference type="PROSITE" id="PS51031">
    <property type="entry name" value="BESS"/>
    <property type="match status" value="1"/>
</dbReference>
<evidence type="ECO:0000259" key="3">
    <source>
        <dbReference type="PROSITE" id="PS51031"/>
    </source>
</evidence>
<comment type="subcellular location">
    <subcellularLocation>
        <location evidence="1">Nucleus</location>
    </subcellularLocation>
</comment>
<dbReference type="InterPro" id="IPR006578">
    <property type="entry name" value="MADF-dom"/>
</dbReference>
<dbReference type="OrthoDB" id="6614169at2759"/>
<evidence type="ECO:0000256" key="2">
    <source>
        <dbReference type="SAM" id="MobiDB-lite"/>
    </source>
</evidence>
<feature type="domain" description="BESS" evidence="3">
    <location>
        <begin position="187"/>
        <end position="226"/>
    </location>
</feature>
<dbReference type="PANTHER" id="PTHR12243:SF69">
    <property type="entry name" value="SI:CH73-59F11.3"/>
    <property type="match status" value="1"/>
</dbReference>
<feature type="region of interest" description="Disordered" evidence="2">
    <location>
        <begin position="77"/>
        <end position="96"/>
    </location>
</feature>
<keyword evidence="1" id="KW-0539">Nucleus</keyword>
<dbReference type="InterPro" id="IPR039353">
    <property type="entry name" value="TF_Adf1"/>
</dbReference>
<dbReference type="GO" id="GO:0006357">
    <property type="term" value="P:regulation of transcription by RNA polymerase II"/>
    <property type="evidence" value="ECO:0007669"/>
    <property type="project" value="TreeGrafter"/>
</dbReference>
<accession>A0A482WK99</accession>
<feature type="region of interest" description="Disordered" evidence="2">
    <location>
        <begin position="106"/>
        <end position="164"/>
    </location>
</feature>
<dbReference type="GO" id="GO:0005667">
    <property type="term" value="C:transcription regulator complex"/>
    <property type="evidence" value="ECO:0007669"/>
    <property type="project" value="TreeGrafter"/>
</dbReference>
<feature type="region of interest" description="Disordered" evidence="2">
    <location>
        <begin position="225"/>
        <end position="259"/>
    </location>
</feature>
<dbReference type="Pfam" id="PF02944">
    <property type="entry name" value="BESS"/>
    <property type="match status" value="1"/>
</dbReference>
<dbReference type="GO" id="GO:0003677">
    <property type="term" value="F:DNA binding"/>
    <property type="evidence" value="ECO:0007669"/>
    <property type="project" value="InterPro"/>
</dbReference>
<gene>
    <name evidence="4" type="ORF">LSTR_LSTR006321</name>
</gene>
<feature type="compositionally biased region" description="Polar residues" evidence="2">
    <location>
        <begin position="106"/>
        <end position="115"/>
    </location>
</feature>
<dbReference type="GO" id="GO:0005634">
    <property type="term" value="C:nucleus"/>
    <property type="evidence" value="ECO:0007669"/>
    <property type="project" value="UniProtKB-SubCell"/>
</dbReference>
<name>A0A482WK99_LAOST</name>
<dbReference type="AlphaFoldDB" id="A0A482WK99"/>
<keyword evidence="5" id="KW-1185">Reference proteome</keyword>
<feature type="compositionally biased region" description="Basic residues" evidence="2">
    <location>
        <begin position="77"/>
        <end position="87"/>
    </location>
</feature>
<dbReference type="Proteomes" id="UP000291343">
    <property type="component" value="Unassembled WGS sequence"/>
</dbReference>
<dbReference type="InParanoid" id="A0A482WK99"/>
<protein>
    <recommendedName>
        <fullName evidence="3">BESS domain-containing protein</fullName>
    </recommendedName>
</protein>
<organism evidence="4 5">
    <name type="scientific">Laodelphax striatellus</name>
    <name type="common">Small brown planthopper</name>
    <name type="synonym">Delphax striatella</name>
    <dbReference type="NCBI Taxonomy" id="195883"/>
    <lineage>
        <taxon>Eukaryota</taxon>
        <taxon>Metazoa</taxon>
        <taxon>Ecdysozoa</taxon>
        <taxon>Arthropoda</taxon>
        <taxon>Hexapoda</taxon>
        <taxon>Insecta</taxon>
        <taxon>Pterygota</taxon>
        <taxon>Neoptera</taxon>
        <taxon>Paraneoptera</taxon>
        <taxon>Hemiptera</taxon>
        <taxon>Auchenorrhyncha</taxon>
        <taxon>Fulgoroidea</taxon>
        <taxon>Delphacidae</taxon>
        <taxon>Criomorphinae</taxon>
        <taxon>Laodelphax</taxon>
    </lineage>
</organism>
<proteinExistence type="predicted"/>
<comment type="caution">
    <text evidence="4">The sequence shown here is derived from an EMBL/GenBank/DDBJ whole genome shotgun (WGS) entry which is preliminary data.</text>
</comment>
<evidence type="ECO:0000313" key="4">
    <source>
        <dbReference type="EMBL" id="RZF33939.1"/>
    </source>
</evidence>
<reference evidence="4 5" key="1">
    <citation type="journal article" date="2017" name="Gigascience">
        <title>Genome sequence of the small brown planthopper, Laodelphax striatellus.</title>
        <authorList>
            <person name="Zhu J."/>
            <person name="Jiang F."/>
            <person name="Wang X."/>
            <person name="Yang P."/>
            <person name="Bao Y."/>
            <person name="Zhao W."/>
            <person name="Wang W."/>
            <person name="Lu H."/>
            <person name="Wang Q."/>
            <person name="Cui N."/>
            <person name="Li J."/>
            <person name="Chen X."/>
            <person name="Luo L."/>
            <person name="Yu J."/>
            <person name="Kang L."/>
            <person name="Cui F."/>
        </authorList>
    </citation>
    <scope>NUCLEOTIDE SEQUENCE [LARGE SCALE GENOMIC DNA]</scope>
    <source>
        <strain evidence="4">Lst14</strain>
    </source>
</reference>
<sequence>MTRPRPGGTTFVITVTPTPVDDAKKKWHGLRDTFRKEFNKAFEHRSGESSEATYNSSWPYYNQMLFLKDVVSHRKLHANLSPKKKQPSAHEHKLQQQELVSDSIADESNSSNQHGSDLFESSSDVSNDTTVSQHSHPVVSEMQPPPSYASASRTKLKRKFESSSQDPFLDIEKQKIKLLSENSLLKQNPDYLFLQSLLPYLMKIPENRKLEVRNKIQNVLIDEQSRQTSYTSVTHPLASPSPSSYSSTSSAYSSTTSPVCPQQGNSFNEFNQETQMDSVQTYFTSFS</sequence>
<evidence type="ECO:0000256" key="1">
    <source>
        <dbReference type="PROSITE-ProRule" id="PRU00371"/>
    </source>
</evidence>
<dbReference type="FunCoup" id="A0A482WK99">
    <property type="interactions" value="10"/>
</dbReference>
<dbReference type="InterPro" id="IPR004210">
    <property type="entry name" value="BESS_motif"/>
</dbReference>
<feature type="compositionally biased region" description="Low complexity" evidence="2">
    <location>
        <begin position="238"/>
        <end position="258"/>
    </location>
</feature>
<dbReference type="Pfam" id="PF10545">
    <property type="entry name" value="MADF_DNA_bdg"/>
    <property type="match status" value="1"/>
</dbReference>
<evidence type="ECO:0000313" key="5">
    <source>
        <dbReference type="Proteomes" id="UP000291343"/>
    </source>
</evidence>
<dbReference type="EMBL" id="QKKF02033167">
    <property type="protein sequence ID" value="RZF33939.1"/>
    <property type="molecule type" value="Genomic_DNA"/>
</dbReference>